<comment type="caution">
    <text evidence="2">The sequence shown here is derived from an EMBL/GenBank/DDBJ whole genome shotgun (WGS) entry which is preliminary data.</text>
</comment>
<evidence type="ECO:0000313" key="3">
    <source>
        <dbReference type="Proteomes" id="UP001359559"/>
    </source>
</evidence>
<dbReference type="AlphaFoldDB" id="A0AAN9K429"/>
<evidence type="ECO:0000313" key="2">
    <source>
        <dbReference type="EMBL" id="KAK7309541.1"/>
    </source>
</evidence>
<name>A0AAN9K429_CLITE</name>
<proteinExistence type="predicted"/>
<feature type="region of interest" description="Disordered" evidence="1">
    <location>
        <begin position="1"/>
        <end position="44"/>
    </location>
</feature>
<organism evidence="2 3">
    <name type="scientific">Clitoria ternatea</name>
    <name type="common">Butterfly pea</name>
    <dbReference type="NCBI Taxonomy" id="43366"/>
    <lineage>
        <taxon>Eukaryota</taxon>
        <taxon>Viridiplantae</taxon>
        <taxon>Streptophyta</taxon>
        <taxon>Embryophyta</taxon>
        <taxon>Tracheophyta</taxon>
        <taxon>Spermatophyta</taxon>
        <taxon>Magnoliopsida</taxon>
        <taxon>eudicotyledons</taxon>
        <taxon>Gunneridae</taxon>
        <taxon>Pentapetalae</taxon>
        <taxon>rosids</taxon>
        <taxon>fabids</taxon>
        <taxon>Fabales</taxon>
        <taxon>Fabaceae</taxon>
        <taxon>Papilionoideae</taxon>
        <taxon>50 kb inversion clade</taxon>
        <taxon>NPAAA clade</taxon>
        <taxon>indigoferoid/millettioid clade</taxon>
        <taxon>Phaseoleae</taxon>
        <taxon>Clitoria</taxon>
    </lineage>
</organism>
<reference evidence="2 3" key="1">
    <citation type="submission" date="2024-01" db="EMBL/GenBank/DDBJ databases">
        <title>The genomes of 5 underutilized Papilionoideae crops provide insights into root nodulation and disease resistance.</title>
        <authorList>
            <person name="Yuan L."/>
        </authorList>
    </citation>
    <scope>NUCLEOTIDE SEQUENCE [LARGE SCALE GENOMIC DNA]</scope>
    <source>
        <strain evidence="2">LY-2023</strain>
        <tissue evidence="2">Leaf</tissue>
    </source>
</reference>
<feature type="compositionally biased region" description="Basic and acidic residues" evidence="1">
    <location>
        <begin position="20"/>
        <end position="32"/>
    </location>
</feature>
<gene>
    <name evidence="2" type="ORF">RJT34_06348</name>
</gene>
<sequence length="73" mass="8396">MTNNSISRRHALCIKRRKGQRESGEPNEMIEKRAKKKKESQSPRQFVLPSVLCIRTLPSLTLLRSPSATFRSD</sequence>
<dbReference type="EMBL" id="JAYKXN010000002">
    <property type="protein sequence ID" value="KAK7309541.1"/>
    <property type="molecule type" value="Genomic_DNA"/>
</dbReference>
<keyword evidence="3" id="KW-1185">Reference proteome</keyword>
<evidence type="ECO:0000256" key="1">
    <source>
        <dbReference type="SAM" id="MobiDB-lite"/>
    </source>
</evidence>
<feature type="compositionally biased region" description="Basic residues" evidence="1">
    <location>
        <begin position="7"/>
        <end position="19"/>
    </location>
</feature>
<dbReference type="Proteomes" id="UP001359559">
    <property type="component" value="Unassembled WGS sequence"/>
</dbReference>
<accession>A0AAN9K429</accession>
<protein>
    <submittedName>
        <fullName evidence="2">Uncharacterized protein</fullName>
    </submittedName>
</protein>